<protein>
    <submittedName>
        <fullName evidence="1">Uncharacterized protein</fullName>
    </submittedName>
</protein>
<dbReference type="Proteomes" id="UP001283361">
    <property type="component" value="Unassembled WGS sequence"/>
</dbReference>
<gene>
    <name evidence="1" type="ORF">RRG08_045332</name>
</gene>
<dbReference type="EMBL" id="JAWDGP010002824">
    <property type="protein sequence ID" value="KAK3779587.1"/>
    <property type="molecule type" value="Genomic_DNA"/>
</dbReference>
<reference evidence="1" key="1">
    <citation type="journal article" date="2023" name="G3 (Bethesda)">
        <title>A reference genome for the long-term kleptoplast-retaining sea slug Elysia crispata morphotype clarki.</title>
        <authorList>
            <person name="Eastman K.E."/>
            <person name="Pendleton A.L."/>
            <person name="Shaikh M.A."/>
            <person name="Suttiyut T."/>
            <person name="Ogas R."/>
            <person name="Tomko P."/>
            <person name="Gavelis G."/>
            <person name="Widhalm J.R."/>
            <person name="Wisecaver J.H."/>
        </authorList>
    </citation>
    <scope>NUCLEOTIDE SEQUENCE</scope>
    <source>
        <strain evidence="1">ECLA1</strain>
    </source>
</reference>
<evidence type="ECO:0000313" key="1">
    <source>
        <dbReference type="EMBL" id="KAK3779587.1"/>
    </source>
</evidence>
<organism evidence="1 2">
    <name type="scientific">Elysia crispata</name>
    <name type="common">lettuce slug</name>
    <dbReference type="NCBI Taxonomy" id="231223"/>
    <lineage>
        <taxon>Eukaryota</taxon>
        <taxon>Metazoa</taxon>
        <taxon>Spiralia</taxon>
        <taxon>Lophotrochozoa</taxon>
        <taxon>Mollusca</taxon>
        <taxon>Gastropoda</taxon>
        <taxon>Heterobranchia</taxon>
        <taxon>Euthyneura</taxon>
        <taxon>Panpulmonata</taxon>
        <taxon>Sacoglossa</taxon>
        <taxon>Placobranchoidea</taxon>
        <taxon>Plakobranchidae</taxon>
        <taxon>Elysia</taxon>
    </lineage>
</organism>
<evidence type="ECO:0000313" key="2">
    <source>
        <dbReference type="Proteomes" id="UP001283361"/>
    </source>
</evidence>
<keyword evidence="2" id="KW-1185">Reference proteome</keyword>
<dbReference type="AlphaFoldDB" id="A0AAE1A288"/>
<comment type="caution">
    <text evidence="1">The sequence shown here is derived from an EMBL/GenBank/DDBJ whole genome shotgun (WGS) entry which is preliminary data.</text>
</comment>
<name>A0AAE1A288_9GAST</name>
<accession>A0AAE1A288</accession>
<proteinExistence type="predicted"/>
<sequence>MSYAYVKQGTDETTRPLDLELNPAMYLFISRRQQGDRYHNQFRASAGEEELKSLVEMRGVEVICLRRLHSIHSEECCDCFRRLHSIHSEECCGYLSSQTSMSVVIVFAEFTLSTLRSVVIVFAEFTLSTLRSVVIVFAEFTLSTLRSVVVICLPIVHSIHYFTLSTLKSDVGICLPRLHSIHSEECCGYLSSQTLLYPL</sequence>